<dbReference type="PANTHER" id="PTHR34477:SF1">
    <property type="entry name" value="UPF0213 PROTEIN YHBQ"/>
    <property type="match status" value="1"/>
</dbReference>
<dbReference type="Proteomes" id="UP000286100">
    <property type="component" value="Unassembled WGS sequence"/>
</dbReference>
<name>A0A418WL49_9SPHN</name>
<dbReference type="RefSeq" id="WP_119762166.1">
    <property type="nucleotide sequence ID" value="NZ_QYUM01000003.1"/>
</dbReference>
<evidence type="ECO:0000259" key="2">
    <source>
        <dbReference type="PROSITE" id="PS50164"/>
    </source>
</evidence>
<reference evidence="3 4" key="1">
    <citation type="submission" date="2018-09" db="EMBL/GenBank/DDBJ databases">
        <authorList>
            <person name="Zhu H."/>
        </authorList>
    </citation>
    <scope>NUCLEOTIDE SEQUENCE [LARGE SCALE GENOMIC DNA]</scope>
    <source>
        <strain evidence="3 4">K2R01-6</strain>
    </source>
</reference>
<comment type="caution">
    <text evidence="3">The sequence shown here is derived from an EMBL/GenBank/DDBJ whole genome shotgun (WGS) entry which is preliminary data.</text>
</comment>
<dbReference type="AlphaFoldDB" id="A0A418WL49"/>
<feature type="domain" description="GIY-YIG" evidence="2">
    <location>
        <begin position="1"/>
        <end position="76"/>
    </location>
</feature>
<sequence length="103" mass="11679">MPFYTYILRCSDGSYYTGHTDDLDVRMAQHSNGVGAAYTAKRRPLTLVWATDCQTCTNAFELERQIKGWSRAKKEALMRGDFEALPDLARGRTGRLEPQMRSG</sequence>
<dbReference type="PANTHER" id="PTHR34477">
    <property type="entry name" value="UPF0213 PROTEIN YHBQ"/>
    <property type="match status" value="1"/>
</dbReference>
<protein>
    <submittedName>
        <fullName evidence="3">GIY-YIG nuclease family protein</fullName>
    </submittedName>
</protein>
<gene>
    <name evidence="3" type="ORF">D3876_11090</name>
</gene>
<dbReference type="SUPFAM" id="SSF82771">
    <property type="entry name" value="GIY-YIG endonuclease"/>
    <property type="match status" value="1"/>
</dbReference>
<dbReference type="Pfam" id="PF01541">
    <property type="entry name" value="GIY-YIG"/>
    <property type="match status" value="1"/>
</dbReference>
<dbReference type="PROSITE" id="PS50164">
    <property type="entry name" value="GIY_YIG"/>
    <property type="match status" value="1"/>
</dbReference>
<organism evidence="3 4">
    <name type="scientific">Sphingomonas cavernae</name>
    <dbReference type="NCBI Taxonomy" id="2320861"/>
    <lineage>
        <taxon>Bacteria</taxon>
        <taxon>Pseudomonadati</taxon>
        <taxon>Pseudomonadota</taxon>
        <taxon>Alphaproteobacteria</taxon>
        <taxon>Sphingomonadales</taxon>
        <taxon>Sphingomonadaceae</taxon>
        <taxon>Sphingomonas</taxon>
    </lineage>
</organism>
<dbReference type="EMBL" id="QYUM01000003">
    <property type="protein sequence ID" value="RJF90738.1"/>
    <property type="molecule type" value="Genomic_DNA"/>
</dbReference>
<dbReference type="Gene3D" id="3.40.1440.10">
    <property type="entry name" value="GIY-YIG endonuclease"/>
    <property type="match status" value="1"/>
</dbReference>
<dbReference type="CDD" id="cd10456">
    <property type="entry name" value="GIY-YIG_UPF0213"/>
    <property type="match status" value="1"/>
</dbReference>
<evidence type="ECO:0000313" key="4">
    <source>
        <dbReference type="Proteomes" id="UP000286100"/>
    </source>
</evidence>
<accession>A0A418WL49</accession>
<dbReference type="InterPro" id="IPR035901">
    <property type="entry name" value="GIY-YIG_endonuc_sf"/>
</dbReference>
<dbReference type="OrthoDB" id="287318at2"/>
<dbReference type="InterPro" id="IPR050190">
    <property type="entry name" value="UPF0213_domain"/>
</dbReference>
<proteinExistence type="inferred from homology"/>
<comment type="similarity">
    <text evidence="1">Belongs to the UPF0213 family.</text>
</comment>
<keyword evidence="4" id="KW-1185">Reference proteome</keyword>
<dbReference type="InterPro" id="IPR000305">
    <property type="entry name" value="GIY-YIG_endonuc"/>
</dbReference>
<evidence type="ECO:0000256" key="1">
    <source>
        <dbReference type="ARBA" id="ARBA00007435"/>
    </source>
</evidence>
<evidence type="ECO:0000313" key="3">
    <source>
        <dbReference type="EMBL" id="RJF90738.1"/>
    </source>
</evidence>